<sequence>MTSAKLTFTPNKICPIIMAVIEVNMVTSLTVITIDNT</sequence>
<keyword evidence="2" id="KW-1185">Reference proteome</keyword>
<dbReference type="Proteomes" id="UP000013523">
    <property type="component" value="Chromosome"/>
</dbReference>
<gene>
    <name evidence="1" type="ORF">Clopa_0489</name>
</gene>
<dbReference type="PATRIC" id="fig|86416.3.peg.467"/>
<evidence type="ECO:0000313" key="2">
    <source>
        <dbReference type="Proteomes" id="UP000013523"/>
    </source>
</evidence>
<reference evidence="1 2" key="1">
    <citation type="submission" date="2012-01" db="EMBL/GenBank/DDBJ databases">
        <title>Complete sequence of chromosome of Clostridium pasteurianum BC1.</title>
        <authorList>
            <consortium name="US DOE Joint Genome Institute"/>
            <person name="Lucas S."/>
            <person name="Han J."/>
            <person name="Lapidus A."/>
            <person name="Cheng J.-F."/>
            <person name="Goodwin L."/>
            <person name="Pitluck S."/>
            <person name="Peters L."/>
            <person name="Mikhailova N."/>
            <person name="Teshima H."/>
            <person name="Detter J.C."/>
            <person name="Han C."/>
            <person name="Tapia R."/>
            <person name="Land M."/>
            <person name="Hauser L."/>
            <person name="Kyrpides N."/>
            <person name="Ivanova N."/>
            <person name="Pagani I."/>
            <person name="Dunn J."/>
            <person name="Taghavi S."/>
            <person name="Francis A."/>
            <person name="van der Lelie D."/>
            <person name="Woyke T."/>
        </authorList>
    </citation>
    <scope>NUCLEOTIDE SEQUENCE [LARGE SCALE GENOMIC DNA]</scope>
    <source>
        <strain evidence="1 2">BC1</strain>
    </source>
</reference>
<dbReference type="AlphaFoldDB" id="R4JXL0"/>
<name>R4JXL0_CLOPA</name>
<dbReference type="KEGG" id="cpas:Clopa_0489"/>
<dbReference type="STRING" id="86416.Clopa_0489"/>
<proteinExistence type="predicted"/>
<accession>R4JXL0</accession>
<dbReference type="EMBL" id="CP003261">
    <property type="protein sequence ID" value="AGK95542.1"/>
    <property type="molecule type" value="Genomic_DNA"/>
</dbReference>
<evidence type="ECO:0000313" key="1">
    <source>
        <dbReference type="EMBL" id="AGK95542.1"/>
    </source>
</evidence>
<protein>
    <submittedName>
        <fullName evidence="1">Uncharacterized protein</fullName>
    </submittedName>
</protein>
<organism evidence="1 2">
    <name type="scientific">Clostridium pasteurianum BC1</name>
    <dbReference type="NCBI Taxonomy" id="86416"/>
    <lineage>
        <taxon>Bacteria</taxon>
        <taxon>Bacillati</taxon>
        <taxon>Bacillota</taxon>
        <taxon>Clostridia</taxon>
        <taxon>Eubacteriales</taxon>
        <taxon>Clostridiaceae</taxon>
        <taxon>Clostridium</taxon>
    </lineage>
</organism>
<dbReference type="HOGENOM" id="CLU_3342311_0_0_9"/>